<keyword evidence="1" id="KW-1185">Reference proteome</keyword>
<sequence>MTHPHAHPCPFNYLRASFAHLRTAMQSSADRSIHPFRDTVPDNDNDGSTPTVPCNIPGPLPPLCSLPERRRGEHCVSQFRHLSPSSFLSMLGIDSIRLSAGALTFRVLHVGDGLNSLFWVEFFILLQGVDGSCFKTAKMGLIVR</sequence>
<protein>
    <submittedName>
        <fullName evidence="2">Uncharacterized protein</fullName>
    </submittedName>
</protein>
<evidence type="ECO:0000313" key="1">
    <source>
        <dbReference type="Proteomes" id="UP000492821"/>
    </source>
</evidence>
<proteinExistence type="predicted"/>
<dbReference type="WBParaSite" id="Pan_g14096.t1">
    <property type="protein sequence ID" value="Pan_g14096.t1"/>
    <property type="gene ID" value="Pan_g14096"/>
</dbReference>
<reference evidence="2" key="2">
    <citation type="submission" date="2020-10" db="UniProtKB">
        <authorList>
            <consortium name="WormBaseParasite"/>
        </authorList>
    </citation>
    <scope>IDENTIFICATION</scope>
</reference>
<name>A0A7E4UYI3_PANRE</name>
<dbReference type="AlphaFoldDB" id="A0A7E4UYI3"/>
<reference evidence="1" key="1">
    <citation type="journal article" date="2013" name="Genetics">
        <title>The draft genome and transcriptome of Panagrellus redivivus are shaped by the harsh demands of a free-living lifestyle.</title>
        <authorList>
            <person name="Srinivasan J."/>
            <person name="Dillman A.R."/>
            <person name="Macchietto M.G."/>
            <person name="Heikkinen L."/>
            <person name="Lakso M."/>
            <person name="Fracchia K.M."/>
            <person name="Antoshechkin I."/>
            <person name="Mortazavi A."/>
            <person name="Wong G."/>
            <person name="Sternberg P.W."/>
        </authorList>
    </citation>
    <scope>NUCLEOTIDE SEQUENCE [LARGE SCALE GENOMIC DNA]</scope>
    <source>
        <strain evidence="1">MT8872</strain>
    </source>
</reference>
<accession>A0A7E4UYI3</accession>
<evidence type="ECO:0000313" key="2">
    <source>
        <dbReference type="WBParaSite" id="Pan_g14096.t1"/>
    </source>
</evidence>
<organism evidence="1 2">
    <name type="scientific">Panagrellus redivivus</name>
    <name type="common">Microworm</name>
    <dbReference type="NCBI Taxonomy" id="6233"/>
    <lineage>
        <taxon>Eukaryota</taxon>
        <taxon>Metazoa</taxon>
        <taxon>Ecdysozoa</taxon>
        <taxon>Nematoda</taxon>
        <taxon>Chromadorea</taxon>
        <taxon>Rhabditida</taxon>
        <taxon>Tylenchina</taxon>
        <taxon>Panagrolaimomorpha</taxon>
        <taxon>Panagrolaimoidea</taxon>
        <taxon>Panagrolaimidae</taxon>
        <taxon>Panagrellus</taxon>
    </lineage>
</organism>
<dbReference type="Proteomes" id="UP000492821">
    <property type="component" value="Unassembled WGS sequence"/>
</dbReference>